<dbReference type="PANTHER" id="PTHR11061">
    <property type="entry name" value="RNA M5U METHYLTRANSFERASE"/>
    <property type="match status" value="1"/>
</dbReference>
<name>A0ABQ5JHQ0_9LACO</name>
<dbReference type="PROSITE" id="PS50926">
    <property type="entry name" value="TRAM"/>
    <property type="match status" value="1"/>
</dbReference>
<evidence type="ECO:0000256" key="2">
    <source>
        <dbReference type="ARBA" id="ARBA00022679"/>
    </source>
</evidence>
<dbReference type="InterPro" id="IPR002792">
    <property type="entry name" value="TRAM_dom"/>
</dbReference>
<dbReference type="Gene3D" id="2.40.50.140">
    <property type="entry name" value="Nucleic acid-binding proteins"/>
    <property type="match status" value="1"/>
</dbReference>
<keyword evidence="3 4" id="KW-0949">S-adenosyl-L-methionine</keyword>
<feature type="binding site" evidence="4">
    <location>
        <position position="312"/>
    </location>
    <ligand>
        <name>S-adenosyl-L-methionine</name>
        <dbReference type="ChEBI" id="CHEBI:59789"/>
    </ligand>
</feature>
<evidence type="ECO:0000313" key="9">
    <source>
        <dbReference type="Proteomes" id="UP001055149"/>
    </source>
</evidence>
<feature type="compositionally biased region" description="Low complexity" evidence="6">
    <location>
        <begin position="1"/>
        <end position="16"/>
    </location>
</feature>
<dbReference type="PROSITE" id="PS01231">
    <property type="entry name" value="TRMA_2"/>
    <property type="match status" value="1"/>
</dbReference>
<comment type="caution">
    <text evidence="8">The sequence shown here is derived from an EMBL/GenBank/DDBJ whole genome shotgun (WGS) entry which is preliminary data.</text>
</comment>
<dbReference type="SUPFAM" id="SSF50249">
    <property type="entry name" value="Nucleic acid-binding proteins"/>
    <property type="match status" value="1"/>
</dbReference>
<feature type="binding site" evidence="4">
    <location>
        <position position="341"/>
    </location>
    <ligand>
        <name>S-adenosyl-L-methionine</name>
        <dbReference type="ChEBI" id="CHEBI:59789"/>
    </ligand>
</feature>
<keyword evidence="2 4" id="KW-0808">Transferase</keyword>
<evidence type="ECO:0000256" key="3">
    <source>
        <dbReference type="ARBA" id="ARBA00022691"/>
    </source>
</evidence>
<dbReference type="Pfam" id="PF05958">
    <property type="entry name" value="tRNA_U5-meth_tr"/>
    <property type="match status" value="1"/>
</dbReference>
<dbReference type="InterPro" id="IPR010280">
    <property type="entry name" value="U5_MeTrfase_fam"/>
</dbReference>
<organism evidence="8 9">
    <name type="scientific">Ligilactobacillus pabuli</name>
    <dbReference type="NCBI Taxonomy" id="2886039"/>
    <lineage>
        <taxon>Bacteria</taxon>
        <taxon>Bacillati</taxon>
        <taxon>Bacillota</taxon>
        <taxon>Bacilli</taxon>
        <taxon>Lactobacillales</taxon>
        <taxon>Lactobacillaceae</taxon>
        <taxon>Ligilactobacillus</taxon>
    </lineage>
</organism>
<feature type="binding site" evidence="4">
    <location>
        <position position="410"/>
    </location>
    <ligand>
        <name>S-adenosyl-L-methionine</name>
        <dbReference type="ChEBI" id="CHEBI:59789"/>
    </ligand>
</feature>
<dbReference type="RefSeq" id="WP_244054183.1">
    <property type="nucleotide sequence ID" value="NZ_BQXH01000002.1"/>
</dbReference>
<dbReference type="CDD" id="cd02440">
    <property type="entry name" value="AdoMet_MTases"/>
    <property type="match status" value="1"/>
</dbReference>
<dbReference type="PROSITE" id="PS51687">
    <property type="entry name" value="SAM_MT_RNA_M5U"/>
    <property type="match status" value="1"/>
</dbReference>
<dbReference type="InterPro" id="IPR030390">
    <property type="entry name" value="MeTrfase_TrmA_AS"/>
</dbReference>
<feature type="active site" evidence="5">
    <location>
        <position position="437"/>
    </location>
</feature>
<comment type="similarity">
    <text evidence="4">Belongs to the class I-like SAM-binding methyltransferase superfamily. RNA M5U methyltransferase family.</text>
</comment>
<sequence length="479" mass="53900">MKNNQHAPQHHQNNSHNNRKFQHSRNQGKGLEGQVVLVTVKRLGINGEGIGYYKRKIMFIPGALPHEDVLARVTVEKQRYLEGELVHVKKVSRDRVKPVDHYDVGGIELEHLAYPAQLKFKRDVIKQSLKKYRPADYEAYDLKKTLGMEDPYHYRNKLQFQIRAGEHGKIEAGLYRPDSHDLVNLPTFATQTDLSMATIRLICDLLAKWKIEPYHERQDMGVIKTVVIRESFATGQLQVVLISRTRKIPQVDQFIKDLVAKQPAVVSVMQNVNSQKTSLIWGNKTVRLYGQDQLVEKIGDAEYHLSARAFFQLNPVQTKVLYDQINAALELADGDVLIDAYCGAGTIGIYLAQNASAVYGMDITPEAIDDARQNAKLAGLNNAHYEVGTAQEWLAKWTAAGVSPDALVVDPPRTGLDDQLIQTILQYLPGKFVYVSCNPSTLAADLVQLSEAYDVDYIQPLDMFPQTARTEAVVKLSLK</sequence>
<evidence type="ECO:0000256" key="6">
    <source>
        <dbReference type="SAM" id="MobiDB-lite"/>
    </source>
</evidence>
<evidence type="ECO:0000256" key="5">
    <source>
        <dbReference type="PROSITE-ProRule" id="PRU10015"/>
    </source>
</evidence>
<keyword evidence="9" id="KW-1185">Reference proteome</keyword>
<dbReference type="Gene3D" id="2.40.50.1070">
    <property type="match status" value="1"/>
</dbReference>
<evidence type="ECO:0000259" key="7">
    <source>
        <dbReference type="PROSITE" id="PS50926"/>
    </source>
</evidence>
<dbReference type="InterPro" id="IPR029063">
    <property type="entry name" value="SAM-dependent_MTases_sf"/>
</dbReference>
<protein>
    <submittedName>
        <fullName evidence="8">23S rRNA (Uracil-5-)-methyltransferase RumA</fullName>
    </submittedName>
</protein>
<gene>
    <name evidence="8" type="primary">trmA_1</name>
    <name evidence="8" type="ORF">LPAF129_02200</name>
</gene>
<dbReference type="InterPro" id="IPR030391">
    <property type="entry name" value="MeTrfase_TrmA_CS"/>
</dbReference>
<dbReference type="Gene3D" id="3.40.50.150">
    <property type="entry name" value="Vaccinia Virus protein VP39"/>
    <property type="match status" value="1"/>
</dbReference>
<accession>A0ABQ5JHQ0</accession>
<dbReference type="NCBIfam" id="TIGR00479">
    <property type="entry name" value="rumA"/>
    <property type="match status" value="1"/>
</dbReference>
<dbReference type="Pfam" id="PF01938">
    <property type="entry name" value="TRAM"/>
    <property type="match status" value="1"/>
</dbReference>
<evidence type="ECO:0000256" key="4">
    <source>
        <dbReference type="PROSITE-ProRule" id="PRU01024"/>
    </source>
</evidence>
<dbReference type="PROSITE" id="PS01230">
    <property type="entry name" value="TRMA_1"/>
    <property type="match status" value="1"/>
</dbReference>
<dbReference type="EMBL" id="BQXH01000002">
    <property type="protein sequence ID" value="GKS80535.1"/>
    <property type="molecule type" value="Genomic_DNA"/>
</dbReference>
<reference evidence="8" key="1">
    <citation type="journal article" date="2022" name="Int. J. Syst. Evol. Microbiol.">
        <title>A novel species of lactic acid bacteria, Ligilactobacillus pabuli sp. nov., isolated from alfalfa silage.</title>
        <authorList>
            <person name="Tohno M."/>
            <person name="Tanizawa Y."/>
            <person name="Sawada H."/>
            <person name="Sakamoto M."/>
            <person name="Ohkuma M."/>
            <person name="Kobayashi H."/>
        </authorList>
    </citation>
    <scope>NUCLEOTIDE SEQUENCE</scope>
    <source>
        <strain evidence="8">AF129</strain>
    </source>
</reference>
<keyword evidence="1 4" id="KW-0489">Methyltransferase</keyword>
<evidence type="ECO:0000313" key="8">
    <source>
        <dbReference type="EMBL" id="GKS80535.1"/>
    </source>
</evidence>
<proteinExistence type="inferred from homology"/>
<feature type="region of interest" description="Disordered" evidence="6">
    <location>
        <begin position="1"/>
        <end position="27"/>
    </location>
</feature>
<dbReference type="InterPro" id="IPR012340">
    <property type="entry name" value="NA-bd_OB-fold"/>
</dbReference>
<dbReference type="SUPFAM" id="SSF53335">
    <property type="entry name" value="S-adenosyl-L-methionine-dependent methyltransferases"/>
    <property type="match status" value="1"/>
</dbReference>
<evidence type="ECO:0000256" key="1">
    <source>
        <dbReference type="ARBA" id="ARBA00022603"/>
    </source>
</evidence>
<dbReference type="PANTHER" id="PTHR11061:SF45">
    <property type="match status" value="1"/>
</dbReference>
<feature type="domain" description="TRAM" evidence="7">
    <location>
        <begin position="29"/>
        <end position="87"/>
    </location>
</feature>
<dbReference type="Proteomes" id="UP001055149">
    <property type="component" value="Unassembled WGS sequence"/>
</dbReference>
<feature type="active site" description="Nucleophile" evidence="4">
    <location>
        <position position="437"/>
    </location>
</feature>
<feature type="binding site" evidence="4">
    <location>
        <position position="362"/>
    </location>
    <ligand>
        <name>S-adenosyl-L-methionine</name>
        <dbReference type="ChEBI" id="CHEBI:59789"/>
    </ligand>
</feature>